<evidence type="ECO:0000256" key="1">
    <source>
        <dbReference type="SAM" id="Phobius"/>
    </source>
</evidence>
<evidence type="ECO:0000313" key="2">
    <source>
        <dbReference type="EMBL" id="HIZ69666.1"/>
    </source>
</evidence>
<reference evidence="2" key="1">
    <citation type="journal article" date="2021" name="PeerJ">
        <title>Extensive microbial diversity within the chicken gut microbiome revealed by metagenomics and culture.</title>
        <authorList>
            <person name="Gilroy R."/>
            <person name="Ravi A."/>
            <person name="Getino M."/>
            <person name="Pursley I."/>
            <person name="Horton D.L."/>
            <person name="Alikhan N.F."/>
            <person name="Baker D."/>
            <person name="Gharbi K."/>
            <person name="Hall N."/>
            <person name="Watson M."/>
            <person name="Adriaenssens E.M."/>
            <person name="Foster-Nyarko E."/>
            <person name="Jarju S."/>
            <person name="Secka A."/>
            <person name="Antonio M."/>
            <person name="Oren A."/>
            <person name="Chaudhuri R.R."/>
            <person name="La Ragione R."/>
            <person name="Hildebrand F."/>
            <person name="Pallen M.J."/>
        </authorList>
    </citation>
    <scope>NUCLEOTIDE SEQUENCE</scope>
    <source>
        <strain evidence="2">ChiHecec3B27-8219</strain>
    </source>
</reference>
<accession>A0A9D2JWA0</accession>
<keyword evidence="1" id="KW-0812">Transmembrane</keyword>
<dbReference type="AlphaFoldDB" id="A0A9D2JWA0"/>
<comment type="caution">
    <text evidence="2">The sequence shown here is derived from an EMBL/GenBank/DDBJ whole genome shotgun (WGS) entry which is preliminary data.</text>
</comment>
<gene>
    <name evidence="2" type="ORF">H9966_07290</name>
</gene>
<dbReference type="Proteomes" id="UP000824055">
    <property type="component" value="Unassembled WGS sequence"/>
</dbReference>
<name>A0A9D2JWA0_9BACT</name>
<reference evidence="2" key="2">
    <citation type="submission" date="2021-04" db="EMBL/GenBank/DDBJ databases">
        <authorList>
            <person name="Gilroy R."/>
        </authorList>
    </citation>
    <scope>NUCLEOTIDE SEQUENCE</scope>
    <source>
        <strain evidence="2">ChiHecec3B27-8219</strain>
    </source>
</reference>
<protein>
    <submittedName>
        <fullName evidence="2">DUF2752 domain-containing protein</fullName>
    </submittedName>
</protein>
<keyword evidence="1" id="KW-1133">Transmembrane helix</keyword>
<feature type="transmembrane region" description="Helical" evidence="1">
    <location>
        <begin position="74"/>
        <end position="93"/>
    </location>
</feature>
<dbReference type="EMBL" id="DXBE01000052">
    <property type="protein sequence ID" value="HIZ69666.1"/>
    <property type="molecule type" value="Genomic_DNA"/>
</dbReference>
<evidence type="ECO:0000313" key="3">
    <source>
        <dbReference type="Proteomes" id="UP000824055"/>
    </source>
</evidence>
<organism evidence="2 3">
    <name type="scientific">Candidatus Prevotella avicola</name>
    <dbReference type="NCBI Taxonomy" id="2838738"/>
    <lineage>
        <taxon>Bacteria</taxon>
        <taxon>Pseudomonadati</taxon>
        <taxon>Bacteroidota</taxon>
        <taxon>Bacteroidia</taxon>
        <taxon>Bacteroidales</taxon>
        <taxon>Prevotellaceae</taxon>
        <taxon>Prevotella</taxon>
    </lineage>
</organism>
<sequence length="95" mass="10878">MPHCPFKLLTGLDCPGCGFQRATHALLHGHVREAIGYNLFLLFALPYLLALLAERTLLKGNTQRRWQNALESKPMIIFYVVAYGVWFVVRNILHL</sequence>
<proteinExistence type="predicted"/>
<keyword evidence="1" id="KW-0472">Membrane</keyword>
<feature type="transmembrane region" description="Helical" evidence="1">
    <location>
        <begin position="34"/>
        <end position="53"/>
    </location>
</feature>
<dbReference type="Pfam" id="PF10825">
    <property type="entry name" value="DUF2752"/>
    <property type="match status" value="1"/>
</dbReference>
<dbReference type="InterPro" id="IPR021215">
    <property type="entry name" value="DUF2752"/>
</dbReference>